<evidence type="ECO:0000313" key="9">
    <source>
        <dbReference type="EMBL" id="QPZ37197.1"/>
    </source>
</evidence>
<keyword evidence="4 5" id="KW-0413">Isomerase</keyword>
<dbReference type="Gene3D" id="2.30.130.10">
    <property type="entry name" value="PUA domain"/>
    <property type="match status" value="1"/>
</dbReference>
<dbReference type="InterPro" id="IPR020103">
    <property type="entry name" value="PsdUridine_synth_cat_dom_sf"/>
</dbReference>
<name>A0ABX6YEK3_9MICO</name>
<comment type="function">
    <text evidence="5">Responsible for synthesis of pseudouridine from uracil-55 in the psi GC loop of transfer RNAs.</text>
</comment>
<evidence type="ECO:0000256" key="4">
    <source>
        <dbReference type="ARBA" id="ARBA00023235"/>
    </source>
</evidence>
<reference evidence="9 10" key="1">
    <citation type="submission" date="2020-12" db="EMBL/GenBank/DDBJ databases">
        <title>Microbacterium sp. HY060.</title>
        <authorList>
            <person name="Zhou J."/>
        </authorList>
    </citation>
    <scope>NUCLEOTIDE SEQUENCE [LARGE SCALE GENOMIC DNA]</scope>
    <source>
        <strain evidence="9 10">HY60</strain>
    </source>
</reference>
<dbReference type="InterPro" id="IPR036974">
    <property type="entry name" value="PUA_sf"/>
</dbReference>
<dbReference type="InterPro" id="IPR032819">
    <property type="entry name" value="TruB_C"/>
</dbReference>
<evidence type="ECO:0000256" key="5">
    <source>
        <dbReference type="HAMAP-Rule" id="MF_01080"/>
    </source>
</evidence>
<dbReference type="EMBL" id="CP061169">
    <property type="protein sequence ID" value="QPZ37197.1"/>
    <property type="molecule type" value="Genomic_DNA"/>
</dbReference>
<organism evidence="9 10">
    <name type="scientific">Paramicrobacterium chengjingii</name>
    <dbReference type="NCBI Taxonomy" id="2769067"/>
    <lineage>
        <taxon>Bacteria</taxon>
        <taxon>Bacillati</taxon>
        <taxon>Actinomycetota</taxon>
        <taxon>Actinomycetes</taxon>
        <taxon>Micrococcales</taxon>
        <taxon>Microbacteriaceae</taxon>
        <taxon>Paramicrobacterium</taxon>
    </lineage>
</organism>
<feature type="domain" description="Pseudouridine synthase II N-terminal" evidence="6">
    <location>
        <begin position="27"/>
        <end position="182"/>
    </location>
</feature>
<proteinExistence type="inferred from homology"/>
<evidence type="ECO:0000259" key="6">
    <source>
        <dbReference type="Pfam" id="PF01509"/>
    </source>
</evidence>
<dbReference type="Pfam" id="PF01509">
    <property type="entry name" value="TruB_N"/>
    <property type="match status" value="1"/>
</dbReference>
<evidence type="ECO:0000313" key="10">
    <source>
        <dbReference type="Proteomes" id="UP000662814"/>
    </source>
</evidence>
<dbReference type="Pfam" id="PF16198">
    <property type="entry name" value="TruB_C_2"/>
    <property type="match status" value="1"/>
</dbReference>
<dbReference type="InterPro" id="IPR015225">
    <property type="entry name" value="tRNA_psdUridine_synth_fam2_C"/>
</dbReference>
<evidence type="ECO:0000256" key="2">
    <source>
        <dbReference type="ARBA" id="ARBA00005642"/>
    </source>
</evidence>
<accession>A0ABX6YEK3</accession>
<keyword evidence="10" id="KW-1185">Reference proteome</keyword>
<dbReference type="SUPFAM" id="SSF55120">
    <property type="entry name" value="Pseudouridine synthase"/>
    <property type="match status" value="1"/>
</dbReference>
<comment type="similarity">
    <text evidence="2 5">Belongs to the pseudouridine synthase TruB family. Type 1 subfamily.</text>
</comment>
<comment type="catalytic activity">
    <reaction evidence="1 5">
        <text>uridine(55) in tRNA = pseudouridine(55) in tRNA</text>
        <dbReference type="Rhea" id="RHEA:42532"/>
        <dbReference type="Rhea" id="RHEA-COMP:10101"/>
        <dbReference type="Rhea" id="RHEA-COMP:10102"/>
        <dbReference type="ChEBI" id="CHEBI:65314"/>
        <dbReference type="ChEBI" id="CHEBI:65315"/>
        <dbReference type="EC" id="5.4.99.25"/>
    </reaction>
</comment>
<sequence>MAATSSGLLLIDKPPAHTSHDVVARTRRLAGTRKVGHAGTLDPMATGLLILGIGSSTRLLTYVVGCDKEYSATIRLGQSSSTDDAEGELSAPAEPASIAAIDDGAITREIAALTGEIEQIPSTVSAIKVDGKRAYARARAGETVELKSRTVTISNFQLEGVHRSMGNIDIDVRVACSSGTYIRALARDIGSSLGVGGHLTHLRRARIGPFTVADASELDGLVVADSIIAPAHVARTLFPVAILDDERARALGHGQRIDPRDLPLVDGPIAALTEQDRLIGLVELRDGVVRSLVNFPDDEHGIR</sequence>
<dbReference type="InterPro" id="IPR002501">
    <property type="entry name" value="PsdUridine_synth_N"/>
</dbReference>
<feature type="active site" description="Nucleophile" evidence="5">
    <location>
        <position position="42"/>
    </location>
</feature>
<dbReference type="Gene3D" id="3.30.2350.10">
    <property type="entry name" value="Pseudouridine synthase"/>
    <property type="match status" value="1"/>
</dbReference>
<dbReference type="InterPro" id="IPR014780">
    <property type="entry name" value="tRNA_psdUridine_synth_TruB"/>
</dbReference>
<evidence type="ECO:0000259" key="8">
    <source>
        <dbReference type="Pfam" id="PF16198"/>
    </source>
</evidence>
<evidence type="ECO:0000256" key="3">
    <source>
        <dbReference type="ARBA" id="ARBA00022694"/>
    </source>
</evidence>
<dbReference type="EC" id="5.4.99.25" evidence="5"/>
<evidence type="ECO:0000256" key="1">
    <source>
        <dbReference type="ARBA" id="ARBA00000385"/>
    </source>
</evidence>
<feature type="domain" description="tRNA pseudouridine synthase II TruB subfamily 2 C-terminal" evidence="7">
    <location>
        <begin position="238"/>
        <end position="296"/>
    </location>
</feature>
<dbReference type="NCBIfam" id="TIGR00431">
    <property type="entry name" value="TruB"/>
    <property type="match status" value="1"/>
</dbReference>
<gene>
    <name evidence="5 9" type="primary">truB</name>
    <name evidence="9" type="ORF">HCR76_10015</name>
</gene>
<dbReference type="HAMAP" id="MF_01080">
    <property type="entry name" value="TruB_bact"/>
    <property type="match status" value="1"/>
</dbReference>
<dbReference type="RefSeq" id="WP_166992698.1">
    <property type="nucleotide sequence ID" value="NZ_CP061169.1"/>
</dbReference>
<feature type="domain" description="tRNA pseudouridylate synthase B C-terminal" evidence="8">
    <location>
        <begin position="183"/>
        <end position="222"/>
    </location>
</feature>
<keyword evidence="3 5" id="KW-0819">tRNA processing</keyword>
<dbReference type="PANTHER" id="PTHR13767">
    <property type="entry name" value="TRNA-PSEUDOURIDINE SYNTHASE"/>
    <property type="match status" value="1"/>
</dbReference>
<evidence type="ECO:0000259" key="7">
    <source>
        <dbReference type="Pfam" id="PF09142"/>
    </source>
</evidence>
<dbReference type="CDD" id="cd02573">
    <property type="entry name" value="PseudoU_synth_EcTruB"/>
    <property type="match status" value="1"/>
</dbReference>
<dbReference type="Pfam" id="PF09142">
    <property type="entry name" value="TruB_C"/>
    <property type="match status" value="1"/>
</dbReference>
<protein>
    <recommendedName>
        <fullName evidence="5">tRNA pseudouridine synthase B</fullName>
        <ecNumber evidence="5">5.4.99.25</ecNumber>
    </recommendedName>
    <alternativeName>
        <fullName evidence="5">tRNA pseudouridine(55) synthase</fullName>
        <shortName evidence="5">Psi55 synthase</shortName>
    </alternativeName>
    <alternativeName>
        <fullName evidence="5">tRNA pseudouridylate synthase</fullName>
    </alternativeName>
    <alternativeName>
        <fullName evidence="5">tRNA-uridine isomerase</fullName>
    </alternativeName>
</protein>
<dbReference type="Proteomes" id="UP000662814">
    <property type="component" value="Chromosome"/>
</dbReference>
<dbReference type="PANTHER" id="PTHR13767:SF2">
    <property type="entry name" value="PSEUDOURIDYLATE SYNTHASE TRUB1"/>
    <property type="match status" value="1"/>
</dbReference>